<dbReference type="KEGG" id="ifn:GM661_11490"/>
<accession>A0A8A7KKB1</accession>
<dbReference type="Gene3D" id="3.30.70.60">
    <property type="match status" value="1"/>
</dbReference>
<reference evidence="2" key="1">
    <citation type="submission" date="2019-12" db="EMBL/GenBank/DDBJ databases">
        <authorList>
            <person name="zhang j."/>
            <person name="sun C.M."/>
        </authorList>
    </citation>
    <scope>NUCLEOTIDE SEQUENCE</scope>
    <source>
        <strain evidence="2">NS-1</strain>
    </source>
</reference>
<dbReference type="EMBL" id="CP046640">
    <property type="protein sequence ID" value="QTL98544.1"/>
    <property type="molecule type" value="Genomic_DNA"/>
</dbReference>
<dbReference type="RefSeq" id="WP_230866962.1">
    <property type="nucleotide sequence ID" value="NZ_CP046640.1"/>
</dbReference>
<dbReference type="AlphaFoldDB" id="A0A8A7KKB1"/>
<keyword evidence="1" id="KW-1133">Transmembrane helix</keyword>
<keyword evidence="1" id="KW-0812">Transmembrane</keyword>
<proteinExistence type="predicted"/>
<feature type="transmembrane region" description="Helical" evidence="1">
    <location>
        <begin position="12"/>
        <end position="30"/>
    </location>
</feature>
<name>A0A8A7KKB1_9FIRM</name>
<dbReference type="GO" id="GO:0015627">
    <property type="term" value="C:type II protein secretion system complex"/>
    <property type="evidence" value="ECO:0007669"/>
    <property type="project" value="InterPro"/>
</dbReference>
<keyword evidence="1" id="KW-0472">Membrane</keyword>
<sequence length="178" mass="20391">MLSSLSRRERVMLIFLIFFALGAGYYFYIYQPLEENIANLSQLKINKELQINKTTATLRKLPVLQDRYDQLQYIEKELNKNKINSADEMLAVLEEEAGKSGIKISSFIPEEDEKEVEISILLKGNYNQLIKFLEGIEKLNGQAEFSNMRIARIAENNLLEASGIIIYHDDLLTGGDKP</sequence>
<dbReference type="Proteomes" id="UP000665020">
    <property type="component" value="Chromosome"/>
</dbReference>
<dbReference type="Pfam" id="PF04612">
    <property type="entry name" value="T2SSM"/>
    <property type="match status" value="1"/>
</dbReference>
<evidence type="ECO:0000256" key="1">
    <source>
        <dbReference type="SAM" id="Phobius"/>
    </source>
</evidence>
<dbReference type="InterPro" id="IPR007690">
    <property type="entry name" value="T2SS_GspM"/>
</dbReference>
<keyword evidence="3" id="KW-1185">Reference proteome</keyword>
<evidence type="ECO:0000313" key="2">
    <source>
        <dbReference type="EMBL" id="QTL98544.1"/>
    </source>
</evidence>
<dbReference type="GO" id="GO:0015628">
    <property type="term" value="P:protein secretion by the type II secretion system"/>
    <property type="evidence" value="ECO:0007669"/>
    <property type="project" value="InterPro"/>
</dbReference>
<organism evidence="2 3">
    <name type="scientific">Iocasia fonsfrigidae</name>
    <dbReference type="NCBI Taxonomy" id="2682810"/>
    <lineage>
        <taxon>Bacteria</taxon>
        <taxon>Bacillati</taxon>
        <taxon>Bacillota</taxon>
        <taxon>Clostridia</taxon>
        <taxon>Halanaerobiales</taxon>
        <taxon>Halanaerobiaceae</taxon>
        <taxon>Iocasia</taxon>
    </lineage>
</organism>
<protein>
    <submittedName>
        <fullName evidence="2">Type 4a pilus biogenesis protein PilO</fullName>
    </submittedName>
</protein>
<evidence type="ECO:0000313" key="3">
    <source>
        <dbReference type="Proteomes" id="UP000665020"/>
    </source>
</evidence>
<dbReference type="InterPro" id="IPR014717">
    <property type="entry name" value="Transl_elong_EF1B/ribsomal_bS6"/>
</dbReference>
<gene>
    <name evidence="2" type="primary">pilO</name>
    <name evidence="2" type="ORF">GM661_11490</name>
</gene>